<dbReference type="PATRIC" id="fig|161896.4.peg.1868"/>
<dbReference type="CDD" id="cd10148">
    <property type="entry name" value="CsoR-like_DUF156"/>
    <property type="match status" value="1"/>
</dbReference>
<dbReference type="Proteomes" id="UP000033566">
    <property type="component" value="Chromosome"/>
</dbReference>
<reference evidence="3 4" key="1">
    <citation type="journal article" date="2015" name="Genome Announc.">
        <title>Complete Genome Sequence of Corynebacterium camporealensis DSM 44610, Isolated from the Milk of a Manchega Sheep with Subclinical Mastitis.</title>
        <authorList>
            <person name="Ruckert C."/>
            <person name="Albersmeier A."/>
            <person name="Winkler A."/>
            <person name="Tauch A."/>
        </authorList>
    </citation>
    <scope>NUCLEOTIDE SEQUENCE [LARGE SCALE GENOMIC DNA]</scope>
    <source>
        <strain evidence="3 4">DSM 44610</strain>
    </source>
</reference>
<dbReference type="EMBL" id="CP011311">
    <property type="protein sequence ID" value="AKE39851.1"/>
    <property type="molecule type" value="Genomic_DNA"/>
</dbReference>
<evidence type="ECO:0000313" key="3">
    <source>
        <dbReference type="EMBL" id="AKE39851.1"/>
    </source>
</evidence>
<dbReference type="OrthoDB" id="9811244at2"/>
<dbReference type="Gene3D" id="1.20.58.1000">
    <property type="entry name" value="Metal-sensitive repressor, helix protomer"/>
    <property type="match status" value="1"/>
</dbReference>
<evidence type="ECO:0000256" key="1">
    <source>
        <dbReference type="ARBA" id="ARBA00005428"/>
    </source>
</evidence>
<dbReference type="AlphaFoldDB" id="A0A0F6TBZ6"/>
<dbReference type="STRING" id="161896.UL81_09575"/>
<dbReference type="HOGENOM" id="CLU_130332_0_1_11"/>
<dbReference type="PANTHER" id="PTHR33677">
    <property type="entry name" value="TRANSCRIPTIONAL REPRESSOR FRMR-RELATED"/>
    <property type="match status" value="1"/>
</dbReference>
<gene>
    <name evidence="3" type="ORF">UL81_09575</name>
</gene>
<dbReference type="InterPro" id="IPR038390">
    <property type="entry name" value="Metal_Tscrpt_repr_sf"/>
</dbReference>
<dbReference type="InterPro" id="IPR003735">
    <property type="entry name" value="Metal_Tscrpt_repr"/>
</dbReference>
<accession>A0A0F6TBZ6</accession>
<keyword evidence="2" id="KW-0186">Copper</keyword>
<evidence type="ECO:0000313" key="4">
    <source>
        <dbReference type="Proteomes" id="UP000033566"/>
    </source>
</evidence>
<dbReference type="GO" id="GO:0046872">
    <property type="term" value="F:metal ion binding"/>
    <property type="evidence" value="ECO:0007669"/>
    <property type="project" value="InterPro"/>
</dbReference>
<dbReference type="KEGG" id="ccj:UL81_09575"/>
<protein>
    <submittedName>
        <fullName evidence="3">Uncharacterized protein</fullName>
    </submittedName>
</protein>
<keyword evidence="4" id="KW-1185">Reference proteome</keyword>
<proteinExistence type="inferred from homology"/>
<dbReference type="RefSeq" id="WP_035104543.1">
    <property type="nucleotide sequence ID" value="NZ_CP011311.1"/>
</dbReference>
<evidence type="ECO:0000256" key="2">
    <source>
        <dbReference type="ARBA" id="ARBA00023008"/>
    </source>
</evidence>
<dbReference type="PANTHER" id="PTHR33677:SF3">
    <property type="entry name" value="COPPER-SENSING TRANSCRIPTIONAL REPRESSOR RICR"/>
    <property type="match status" value="1"/>
</dbReference>
<dbReference type="GO" id="GO:0003677">
    <property type="term" value="F:DNA binding"/>
    <property type="evidence" value="ECO:0007669"/>
    <property type="project" value="InterPro"/>
</dbReference>
<name>A0A0F6TBZ6_9CORY</name>
<dbReference type="GO" id="GO:0045892">
    <property type="term" value="P:negative regulation of DNA-templated transcription"/>
    <property type="evidence" value="ECO:0007669"/>
    <property type="project" value="UniProtKB-ARBA"/>
</dbReference>
<sequence length="110" mass="12254">MPDQHQTCSCHEPHSHGYNASDESKRKYLARLKRIEGQTRGIHRMINEDQYCIDIITQISAVTSALENVSLALLEDHIAHCVTGAAAEDGELAAEKLDEAMRAIKKLVKN</sequence>
<comment type="similarity">
    <text evidence="1">Belongs to the CsoR family.</text>
</comment>
<dbReference type="Pfam" id="PF02583">
    <property type="entry name" value="Trns_repr_metal"/>
    <property type="match status" value="1"/>
</dbReference>
<organism evidence="3 4">
    <name type="scientific">Corynebacterium camporealensis</name>
    <dbReference type="NCBI Taxonomy" id="161896"/>
    <lineage>
        <taxon>Bacteria</taxon>
        <taxon>Bacillati</taxon>
        <taxon>Actinomycetota</taxon>
        <taxon>Actinomycetes</taxon>
        <taxon>Mycobacteriales</taxon>
        <taxon>Corynebacteriaceae</taxon>
        <taxon>Corynebacterium</taxon>
    </lineage>
</organism>